<dbReference type="Proteomes" id="UP001458880">
    <property type="component" value="Unassembled WGS sequence"/>
</dbReference>
<evidence type="ECO:0000313" key="2">
    <source>
        <dbReference type="EMBL" id="KAK9745636.1"/>
    </source>
</evidence>
<dbReference type="EMBL" id="JASPKY010000047">
    <property type="protein sequence ID" value="KAK9745636.1"/>
    <property type="molecule type" value="Genomic_DNA"/>
</dbReference>
<comment type="caution">
    <text evidence="2">The sequence shown here is derived from an EMBL/GenBank/DDBJ whole genome shotgun (WGS) entry which is preliminary data.</text>
</comment>
<name>A0AAW1MI18_POPJA</name>
<keyword evidence="1" id="KW-0732">Signal</keyword>
<accession>A0AAW1MI18</accession>
<organism evidence="2 3">
    <name type="scientific">Popillia japonica</name>
    <name type="common">Japanese beetle</name>
    <dbReference type="NCBI Taxonomy" id="7064"/>
    <lineage>
        <taxon>Eukaryota</taxon>
        <taxon>Metazoa</taxon>
        <taxon>Ecdysozoa</taxon>
        <taxon>Arthropoda</taxon>
        <taxon>Hexapoda</taxon>
        <taxon>Insecta</taxon>
        <taxon>Pterygota</taxon>
        <taxon>Neoptera</taxon>
        <taxon>Endopterygota</taxon>
        <taxon>Coleoptera</taxon>
        <taxon>Polyphaga</taxon>
        <taxon>Scarabaeiformia</taxon>
        <taxon>Scarabaeidae</taxon>
        <taxon>Rutelinae</taxon>
        <taxon>Popillia</taxon>
    </lineage>
</organism>
<sequence>MHKLSVALLVLLSVTALNANVLSRPAIIEIAPSVEENTIALGTLPALPIETIPNFEEGEPAVEDILPSCADGQPIAATRPAEVPLPVETFPNLEDVPIAATRPAEVPIVIETLPNFEEAPIAATQLFHYRLKPSQIWKKKKRYQSLRPIETFPNLEEEEEVPIAATRPAEVPLPIETFPNLEEEVPLAATRPAEVPILIETIPIFDETPIAATRPAEVPLPMETFPNLEEEAPVSAPIAATRPAEVPLPMETFPNLEEEAPVSATRPAEVPLPIETFPNLEEEEEVPIAATRKRKKRYPAEVPLPIETFPNLGEEVHIAATRPAEVDDCEKYEEAAESSVQIQILPAFPNLAENLELETPVNTAPEVEVVVPETVPIVVEEDQGEAVFLPQIQILPIYDRLVRL</sequence>
<evidence type="ECO:0000256" key="1">
    <source>
        <dbReference type="SAM" id="SignalP"/>
    </source>
</evidence>
<evidence type="ECO:0000313" key="3">
    <source>
        <dbReference type="Proteomes" id="UP001458880"/>
    </source>
</evidence>
<keyword evidence="3" id="KW-1185">Reference proteome</keyword>
<gene>
    <name evidence="2" type="ORF">QE152_g6763</name>
</gene>
<reference evidence="2 3" key="1">
    <citation type="journal article" date="2024" name="BMC Genomics">
        <title>De novo assembly and annotation of Popillia japonica's genome with initial clues to its potential as an invasive pest.</title>
        <authorList>
            <person name="Cucini C."/>
            <person name="Boschi S."/>
            <person name="Funari R."/>
            <person name="Cardaioli E."/>
            <person name="Iannotti N."/>
            <person name="Marturano G."/>
            <person name="Paoli F."/>
            <person name="Bruttini M."/>
            <person name="Carapelli A."/>
            <person name="Frati F."/>
            <person name="Nardi F."/>
        </authorList>
    </citation>
    <scope>NUCLEOTIDE SEQUENCE [LARGE SCALE GENOMIC DNA]</scope>
    <source>
        <strain evidence="2">DMR45628</strain>
    </source>
</reference>
<feature type="signal peptide" evidence="1">
    <location>
        <begin position="1"/>
        <end position="19"/>
    </location>
</feature>
<protein>
    <submittedName>
        <fullName evidence="2">Uncharacterized protein</fullName>
    </submittedName>
</protein>
<feature type="chain" id="PRO_5043766246" evidence="1">
    <location>
        <begin position="20"/>
        <end position="404"/>
    </location>
</feature>
<dbReference type="AlphaFoldDB" id="A0AAW1MI18"/>
<proteinExistence type="predicted"/>